<dbReference type="SUPFAM" id="SSF64182">
    <property type="entry name" value="DHH phosphoesterases"/>
    <property type="match status" value="1"/>
</dbReference>
<dbReference type="InterPro" id="IPR003156">
    <property type="entry name" value="DHHA1_dom"/>
</dbReference>
<gene>
    <name evidence="3" type="ORF">MNBD_DELTA01-1649</name>
</gene>
<evidence type="ECO:0000313" key="3">
    <source>
        <dbReference type="EMBL" id="VAV82612.1"/>
    </source>
</evidence>
<dbReference type="InterPro" id="IPR038763">
    <property type="entry name" value="DHH_sf"/>
</dbReference>
<protein>
    <submittedName>
        <fullName evidence="3">3'-to-5' oligoribonuclease A, Bacillus type</fullName>
    </submittedName>
</protein>
<name>A0A3B0QQU3_9ZZZZ</name>
<dbReference type="Pfam" id="PF02272">
    <property type="entry name" value="DHHA1"/>
    <property type="match status" value="1"/>
</dbReference>
<dbReference type="InterPro" id="IPR051319">
    <property type="entry name" value="Oligoribo/pAp-PDE_c-di-AMP_PDE"/>
</dbReference>
<dbReference type="Gene3D" id="3.90.1640.10">
    <property type="entry name" value="inorganic pyrophosphatase (n-terminal core)"/>
    <property type="match status" value="1"/>
</dbReference>
<accession>A0A3B0QQU3</accession>
<dbReference type="Gene3D" id="3.10.310.30">
    <property type="match status" value="1"/>
</dbReference>
<dbReference type="InterPro" id="IPR001667">
    <property type="entry name" value="DDH_dom"/>
</dbReference>
<dbReference type="GO" id="GO:0003676">
    <property type="term" value="F:nucleic acid binding"/>
    <property type="evidence" value="ECO:0007669"/>
    <property type="project" value="InterPro"/>
</dbReference>
<dbReference type="PANTHER" id="PTHR47618:SF1">
    <property type="entry name" value="BIFUNCTIONAL OLIGORIBONUCLEASE AND PAP PHOSPHATASE NRNA"/>
    <property type="match status" value="1"/>
</dbReference>
<feature type="domain" description="DDH" evidence="1">
    <location>
        <begin position="19"/>
        <end position="159"/>
    </location>
</feature>
<evidence type="ECO:0000259" key="2">
    <source>
        <dbReference type="Pfam" id="PF02272"/>
    </source>
</evidence>
<evidence type="ECO:0000259" key="1">
    <source>
        <dbReference type="Pfam" id="PF01368"/>
    </source>
</evidence>
<dbReference type="PANTHER" id="PTHR47618">
    <property type="entry name" value="BIFUNCTIONAL OLIGORIBONUCLEASE AND PAP PHOSPHATASE NRNA"/>
    <property type="match status" value="1"/>
</dbReference>
<dbReference type="EMBL" id="UOEA01000023">
    <property type="protein sequence ID" value="VAV82612.1"/>
    <property type="molecule type" value="Genomic_DNA"/>
</dbReference>
<reference evidence="3" key="1">
    <citation type="submission" date="2018-06" db="EMBL/GenBank/DDBJ databases">
        <authorList>
            <person name="Zhirakovskaya E."/>
        </authorList>
    </citation>
    <scope>NUCLEOTIDE SEQUENCE</scope>
</reference>
<organism evidence="3">
    <name type="scientific">hydrothermal vent metagenome</name>
    <dbReference type="NCBI Taxonomy" id="652676"/>
    <lineage>
        <taxon>unclassified sequences</taxon>
        <taxon>metagenomes</taxon>
        <taxon>ecological metagenomes</taxon>
    </lineage>
</organism>
<sequence>MEDTRFTEIIEEIKKGQRFMVVSHVSPEADAVGSNLGLALALREMGKDAVAYLEDPIPDLCSFLPGSETVVHTLEGEAPFDCTFAVDCGQIERLGDKFMAFSGKGWLINLDHHATNDNFGDLNVVEPTASAAGEVVYDLLKAAGAVITEDVATNLYTAIHTDTGSFRYSSANPGAFRKAGELVGYGAKPWEVSMNIYENYPAKRFKALALVLLTLDISEDGHIASLQVTLDLLSKVDGNRELVDGFVNYARAIKDVEVGVLFRECEDASYKISMRSKGKVDVSSVALSFGGGGHKNAAGCSVKGDYAEVSARVLEKLKVVVAEALA</sequence>
<dbReference type="Pfam" id="PF01368">
    <property type="entry name" value="DHH"/>
    <property type="match status" value="1"/>
</dbReference>
<proteinExistence type="predicted"/>
<dbReference type="AlphaFoldDB" id="A0A3B0QQU3"/>
<feature type="domain" description="DHHA1" evidence="2">
    <location>
        <begin position="237"/>
        <end position="318"/>
    </location>
</feature>